<dbReference type="PANTHER" id="PTHR15705">
    <property type="entry name" value="MCG7194, ISOFORM CRA_A"/>
    <property type="match status" value="1"/>
</dbReference>
<dbReference type="Ensembl" id="ENSMMDT00005051505.1">
    <property type="protein sequence ID" value="ENSMMDP00005050511.1"/>
    <property type="gene ID" value="ENSMMDG00005022908.1"/>
</dbReference>
<reference evidence="5" key="1">
    <citation type="submission" date="2019-06" db="EMBL/GenBank/DDBJ databases">
        <authorList>
            <consortium name="Wellcome Sanger Institute Data Sharing"/>
        </authorList>
    </citation>
    <scope>NUCLEOTIDE SEQUENCE [LARGE SCALE GENOMIC DNA]</scope>
</reference>
<evidence type="ECO:0000256" key="1">
    <source>
        <dbReference type="ARBA" id="ARBA00023054"/>
    </source>
</evidence>
<dbReference type="InterPro" id="IPR027882">
    <property type="entry name" value="SOGA1/2-like_CC"/>
</dbReference>
<name>A0A668AVR4_9TELE</name>
<feature type="compositionally biased region" description="Basic and acidic residues" evidence="3">
    <location>
        <begin position="424"/>
        <end position="435"/>
    </location>
</feature>
<keyword evidence="6" id="KW-1185">Reference proteome</keyword>
<protein>
    <recommendedName>
        <fullName evidence="4">SOGA 1/2-like coiled-coil domain-containing protein</fullName>
    </recommendedName>
</protein>
<reference evidence="5" key="3">
    <citation type="submission" date="2025-09" db="UniProtKB">
        <authorList>
            <consortium name="Ensembl"/>
        </authorList>
    </citation>
    <scope>IDENTIFICATION</scope>
</reference>
<dbReference type="AlphaFoldDB" id="A0A668AVR4"/>
<accession>A0A668AVR4</accession>
<organism evidence="5 6">
    <name type="scientific">Myripristis murdjan</name>
    <name type="common">pinecone soldierfish</name>
    <dbReference type="NCBI Taxonomy" id="586833"/>
    <lineage>
        <taxon>Eukaryota</taxon>
        <taxon>Metazoa</taxon>
        <taxon>Chordata</taxon>
        <taxon>Craniata</taxon>
        <taxon>Vertebrata</taxon>
        <taxon>Euteleostomi</taxon>
        <taxon>Actinopterygii</taxon>
        <taxon>Neopterygii</taxon>
        <taxon>Teleostei</taxon>
        <taxon>Neoteleostei</taxon>
        <taxon>Acanthomorphata</taxon>
        <taxon>Holocentriformes</taxon>
        <taxon>Holocentridae</taxon>
        <taxon>Myripristis</taxon>
    </lineage>
</organism>
<reference evidence="5" key="2">
    <citation type="submission" date="2025-08" db="UniProtKB">
        <authorList>
            <consortium name="Ensembl"/>
        </authorList>
    </citation>
    <scope>IDENTIFICATION</scope>
</reference>
<feature type="region of interest" description="Disordered" evidence="3">
    <location>
        <begin position="330"/>
        <end position="370"/>
    </location>
</feature>
<dbReference type="Proteomes" id="UP000472263">
    <property type="component" value="Chromosome 16"/>
</dbReference>
<dbReference type="Pfam" id="PF14818">
    <property type="entry name" value="SOGA1-2-like_CC"/>
    <property type="match status" value="1"/>
</dbReference>
<evidence type="ECO:0000256" key="2">
    <source>
        <dbReference type="SAM" id="Coils"/>
    </source>
</evidence>
<sequence length="509" mass="57493">MDLRCRLEHNERDWLREKAELLERFDTERREWENQLRDMQRKIEEVRERECALKEIARVSEELCSYQDEIRRKTGDKRYINPHCYVIFLASTCHYENPYLTVLVMSYTDAPPVPPRISSWSLSSPTPPELELHIPESSLISGGKCHSPCALMDRKCSSPSIVRKFEAMLQKNEGKILTDGVIASCSVPANSNCNVGCCHSRWSCDVSKFSSNKLAPYLPVQKSFSEVNILTAGKELSPNYRPGVGNLKSPEGHEMPPVVRELPVDLLLPSLEIPSACPSLQGSRRNIVLEKKTAEFNRTLFQAEMGRGVEEQDNFTTVSPVFCKPVCPTTSVSDEVTPPREANFDVRPHPSRKTHHRAATEPGPRVMNDHPWKPLTLAAYPRPEGSRSNYGAVERILKSYESAAWAQENQNQQNEMPSSPSRSPKQEERVIELKESSNTISTKKKNFSRPARPANRRLPSRWASRSPSSSSSTSSSPSTTPVVPPSISYQKHTSSFTYSHAFHMETVII</sequence>
<feature type="domain" description="SOGA 1/2-like coiled-coil" evidence="4">
    <location>
        <begin position="1"/>
        <end position="49"/>
    </location>
</feature>
<feature type="compositionally biased region" description="Low complexity" evidence="3">
    <location>
        <begin position="466"/>
        <end position="481"/>
    </location>
</feature>
<dbReference type="GeneTree" id="ENSGT00650000094686"/>
<proteinExistence type="predicted"/>
<feature type="region of interest" description="Disordered" evidence="3">
    <location>
        <begin position="407"/>
        <end position="488"/>
    </location>
</feature>
<dbReference type="PANTHER" id="PTHR15705:SF1">
    <property type="entry name" value="RIKEN CDNA 9330159F19 GENE"/>
    <property type="match status" value="1"/>
</dbReference>
<evidence type="ECO:0000256" key="3">
    <source>
        <dbReference type="SAM" id="MobiDB-lite"/>
    </source>
</evidence>
<evidence type="ECO:0000259" key="4">
    <source>
        <dbReference type="Pfam" id="PF14818"/>
    </source>
</evidence>
<feature type="coiled-coil region" evidence="2">
    <location>
        <begin position="15"/>
        <end position="49"/>
    </location>
</feature>
<evidence type="ECO:0000313" key="5">
    <source>
        <dbReference type="Ensembl" id="ENSMMDP00005050511.1"/>
    </source>
</evidence>
<evidence type="ECO:0000313" key="6">
    <source>
        <dbReference type="Proteomes" id="UP000472263"/>
    </source>
</evidence>
<keyword evidence="1 2" id="KW-0175">Coiled coil</keyword>